<dbReference type="InParanoid" id="A0A212FJI2"/>
<dbReference type="KEGG" id="dpl:KGM_213481"/>
<feature type="signal peptide" evidence="1">
    <location>
        <begin position="1"/>
        <end position="26"/>
    </location>
</feature>
<gene>
    <name evidence="2" type="ORF">KGM_213481</name>
</gene>
<evidence type="ECO:0000313" key="3">
    <source>
        <dbReference type="Proteomes" id="UP000007151"/>
    </source>
</evidence>
<dbReference type="EMBL" id="AGBW02008264">
    <property type="protein sequence ID" value="OWR53895.1"/>
    <property type="molecule type" value="Genomic_DNA"/>
</dbReference>
<evidence type="ECO:0000313" key="2">
    <source>
        <dbReference type="EMBL" id="OWR53895.1"/>
    </source>
</evidence>
<name>A0A212FJI2_DANPL</name>
<sequence>MEATRQVSAHWLSTVVLVCSFFTSHSLDTKHIELLATSDKSNHKHKFFDIQYHTLTSIFWDRKYEKQTMDFLFPCVVNLSQLSFTQN</sequence>
<evidence type="ECO:0000256" key="1">
    <source>
        <dbReference type="SAM" id="SignalP"/>
    </source>
</evidence>
<comment type="caution">
    <text evidence="2">The sequence shown here is derived from an EMBL/GenBank/DDBJ whole genome shotgun (WGS) entry which is preliminary data.</text>
</comment>
<reference evidence="2 3" key="1">
    <citation type="journal article" date="2011" name="Cell">
        <title>The monarch butterfly genome yields insights into long-distance migration.</title>
        <authorList>
            <person name="Zhan S."/>
            <person name="Merlin C."/>
            <person name="Boore J.L."/>
            <person name="Reppert S.M."/>
        </authorList>
    </citation>
    <scope>NUCLEOTIDE SEQUENCE [LARGE SCALE GENOMIC DNA]</scope>
    <source>
        <strain evidence="2">F-2</strain>
    </source>
</reference>
<keyword evidence="1" id="KW-0732">Signal</keyword>
<accession>A0A212FJI2</accession>
<dbReference type="AlphaFoldDB" id="A0A212FJI2"/>
<evidence type="ECO:0008006" key="4">
    <source>
        <dbReference type="Google" id="ProtNLM"/>
    </source>
</evidence>
<organism evidence="2 3">
    <name type="scientific">Danaus plexippus plexippus</name>
    <dbReference type="NCBI Taxonomy" id="278856"/>
    <lineage>
        <taxon>Eukaryota</taxon>
        <taxon>Metazoa</taxon>
        <taxon>Ecdysozoa</taxon>
        <taxon>Arthropoda</taxon>
        <taxon>Hexapoda</taxon>
        <taxon>Insecta</taxon>
        <taxon>Pterygota</taxon>
        <taxon>Neoptera</taxon>
        <taxon>Endopterygota</taxon>
        <taxon>Lepidoptera</taxon>
        <taxon>Glossata</taxon>
        <taxon>Ditrysia</taxon>
        <taxon>Papilionoidea</taxon>
        <taxon>Nymphalidae</taxon>
        <taxon>Danainae</taxon>
        <taxon>Danaini</taxon>
        <taxon>Danaina</taxon>
        <taxon>Danaus</taxon>
        <taxon>Danaus</taxon>
    </lineage>
</organism>
<protein>
    <recommendedName>
        <fullName evidence="4">Secreted protein</fullName>
    </recommendedName>
</protein>
<feature type="chain" id="PRO_5011116186" description="Secreted protein" evidence="1">
    <location>
        <begin position="27"/>
        <end position="87"/>
    </location>
</feature>
<keyword evidence="3" id="KW-1185">Reference proteome</keyword>
<proteinExistence type="predicted"/>
<dbReference type="Proteomes" id="UP000007151">
    <property type="component" value="Unassembled WGS sequence"/>
</dbReference>